<name>D1VXL0_9BACT</name>
<dbReference type="AlphaFoldDB" id="D1VXL0"/>
<evidence type="ECO:0000313" key="2">
    <source>
        <dbReference type="Proteomes" id="UP000004001"/>
    </source>
</evidence>
<dbReference type="Pfam" id="PF05133">
    <property type="entry name" value="SPP1_portal"/>
    <property type="match status" value="1"/>
</dbReference>
<accession>D1VXL0</accession>
<dbReference type="InterPro" id="IPR021145">
    <property type="entry name" value="Portal_protein_SPP1_Gp6-like"/>
</dbReference>
<dbReference type="EMBL" id="ADEF01000013">
    <property type="protein sequence ID" value="EFA98170.1"/>
    <property type="molecule type" value="Genomic_DNA"/>
</dbReference>
<gene>
    <name evidence="1" type="ORF">HMPREF9019_0949</name>
</gene>
<reference evidence="1 2" key="1">
    <citation type="submission" date="2009-12" db="EMBL/GenBank/DDBJ databases">
        <title>Genome Sequence of Prevotella timonensis CRIS 5C-B1.</title>
        <authorList>
            <person name="Durkin A.S."/>
            <person name="Madupu R."/>
            <person name="Torralba M."/>
            <person name="Methe B."/>
            <person name="Sutton G."/>
            <person name="Strausberg R.L."/>
            <person name="Nelson K.E."/>
        </authorList>
    </citation>
    <scope>NUCLEOTIDE SEQUENCE [LARGE SCALE GENOMIC DNA]</scope>
    <source>
        <strain evidence="1 2">CRIS 5C-B1</strain>
    </source>
</reference>
<dbReference type="Proteomes" id="UP000004001">
    <property type="component" value="Unassembled WGS sequence"/>
</dbReference>
<comment type="caution">
    <text evidence="1">The sequence shown here is derived from an EMBL/GenBank/DDBJ whole genome shotgun (WGS) entry which is preliminary data.</text>
</comment>
<dbReference type="RefSeq" id="WP_008122652.1">
    <property type="nucleotide sequence ID" value="NZ_ADEF01000013.1"/>
</dbReference>
<proteinExistence type="predicted"/>
<evidence type="ECO:0008006" key="3">
    <source>
        <dbReference type="Google" id="ProtNLM"/>
    </source>
</evidence>
<evidence type="ECO:0000313" key="1">
    <source>
        <dbReference type="EMBL" id="EFA98170.1"/>
    </source>
</evidence>
<protein>
    <recommendedName>
        <fullName evidence="3">Phage portal protein, SPP1 family</fullName>
    </recommendedName>
</protein>
<organism evidence="1 2">
    <name type="scientific">Hoylesella timonensis CRIS 5C-B1</name>
    <dbReference type="NCBI Taxonomy" id="679189"/>
    <lineage>
        <taxon>Bacteria</taxon>
        <taxon>Pseudomonadati</taxon>
        <taxon>Bacteroidota</taxon>
        <taxon>Bacteroidia</taxon>
        <taxon>Bacteroidales</taxon>
        <taxon>Prevotellaceae</taxon>
        <taxon>Hoylesella</taxon>
    </lineage>
</organism>
<keyword evidence="2" id="KW-1185">Reference proteome</keyword>
<sequence length="481" mass="55297">MVDFSSIDFDSTNISETISKLKEKSVNVPKWEKLYKDYEPLEHSILTDTTTLKDKIRSDGQVDKSSRIVIGLEKLHVKRMAEFTFSIPVKRVYSNIEDNETRKSISKAIEAVYKNVRINSENLKRAAAYYASCEIFTVWYAVKKPNTLYGFPSEYKLKCKTFSPMNGVKLYPLLNEMDDMLAMSFEYTKTVKNKDVSFFETYTENRHYVWKCAQNGDKWEPVLIQETEDGELASGEEIVLMKIPGAYAWRERPVFDSLSKIREEIEYSLSRNSNVIAYNSAPLLKVIGGMKGREDKGEAQRIVRCESGGDVGYVSWAQSIEALKYHVDTMEKMYWMQAQIPDISFDNMKGLGNIGYDARQTLLTDAHLKIGEESGNWIEFLERECNVIKAFLKIMNRKWESEIDNVNVEHIITPYIQNDELAEINRRMKANGNKPIESQLESIQKYGDSSDPAATLKQIQEEETIEASQRASAFNLDNQVL</sequence>
<dbReference type="eggNOG" id="ENOG502ZBX3">
    <property type="taxonomic scope" value="Bacteria"/>
</dbReference>